<feature type="transmembrane region" description="Helical" evidence="1">
    <location>
        <begin position="107"/>
        <end position="126"/>
    </location>
</feature>
<organism evidence="2 3">
    <name type="scientific">Pseudothauera nasutitermitis</name>
    <dbReference type="NCBI Taxonomy" id="2565930"/>
    <lineage>
        <taxon>Bacteria</taxon>
        <taxon>Pseudomonadati</taxon>
        <taxon>Pseudomonadota</taxon>
        <taxon>Betaproteobacteria</taxon>
        <taxon>Rhodocyclales</taxon>
        <taxon>Zoogloeaceae</taxon>
        <taxon>Pseudothauera</taxon>
    </lineage>
</organism>
<comment type="caution">
    <text evidence="2">The sequence shown here is derived from an EMBL/GenBank/DDBJ whole genome shotgun (WGS) entry which is preliminary data.</text>
</comment>
<dbReference type="InterPro" id="IPR007359">
    <property type="entry name" value="SigmaE_reg_RseC_MucC"/>
</dbReference>
<dbReference type="Proteomes" id="UP000308430">
    <property type="component" value="Unassembled WGS sequence"/>
</dbReference>
<name>A0A4S4B3D1_9RHOO</name>
<evidence type="ECO:0000256" key="1">
    <source>
        <dbReference type="SAM" id="Phobius"/>
    </source>
</evidence>
<dbReference type="OrthoDB" id="8536337at2"/>
<dbReference type="AlphaFoldDB" id="A0A4S4B3D1"/>
<dbReference type="PANTHER" id="PTHR35867">
    <property type="entry name" value="PROTEIN RSEC"/>
    <property type="match status" value="1"/>
</dbReference>
<feature type="transmembrane region" description="Helical" evidence="1">
    <location>
        <begin position="80"/>
        <end position="101"/>
    </location>
</feature>
<keyword evidence="1" id="KW-0472">Membrane</keyword>
<dbReference type="RefSeq" id="WP_136346586.1">
    <property type="nucleotide sequence ID" value="NZ_SSOC01000001.1"/>
</dbReference>
<keyword evidence="1" id="KW-1133">Transmembrane helix</keyword>
<proteinExistence type="predicted"/>
<dbReference type="PANTHER" id="PTHR35867:SF1">
    <property type="entry name" value="PROTEIN RSEC"/>
    <property type="match status" value="1"/>
</dbReference>
<dbReference type="EMBL" id="SSOC01000001">
    <property type="protein sequence ID" value="THF67177.1"/>
    <property type="molecule type" value="Genomic_DNA"/>
</dbReference>
<evidence type="ECO:0000313" key="2">
    <source>
        <dbReference type="EMBL" id="THF67177.1"/>
    </source>
</evidence>
<accession>A0A4S4B3D1</accession>
<dbReference type="Pfam" id="PF04246">
    <property type="entry name" value="RseC_MucC"/>
    <property type="match status" value="1"/>
</dbReference>
<protein>
    <submittedName>
        <fullName evidence="2">Fis family transcriptional regulator</fullName>
    </submittedName>
</protein>
<keyword evidence="1" id="KW-0812">Transmembrane</keyword>
<evidence type="ECO:0000313" key="3">
    <source>
        <dbReference type="Proteomes" id="UP000308430"/>
    </source>
</evidence>
<reference evidence="2 3" key="1">
    <citation type="submission" date="2019-04" db="EMBL/GenBank/DDBJ databases">
        <title>Azoarcus nasutitermitis sp. nov. isolated from termite nest.</title>
        <authorList>
            <person name="Lin S.-Y."/>
            <person name="Hameed A."/>
            <person name="Hsu Y.-H."/>
            <person name="Young C.-C."/>
        </authorList>
    </citation>
    <scope>NUCLEOTIDE SEQUENCE [LARGE SCALE GENOMIC DNA]</scope>
    <source>
        <strain evidence="2 3">CC-YHH838</strain>
    </source>
</reference>
<keyword evidence="3" id="KW-1185">Reference proteome</keyword>
<sequence>MIEARARVLRVDGEQAWLCIDEQAGGCGRCDEPGGCRSVKISTLFRSPQQTFRVRNEIGAQPGDAVRVCMEDGAPLRAALVSYGLGALLAVLGAALGSALVGGDPATLAGALGGLLAALGLNRMLARSRRWRGGLRMSVLPAGACAHRHDEAVR</sequence>
<gene>
    <name evidence="2" type="ORF">E6C76_01985</name>
</gene>